<reference evidence="1 2" key="1">
    <citation type="submission" date="2014-10" db="EMBL/GenBank/DDBJ databases">
        <title>Genome sequence of Ponticoccus sp. strain UMTAT08 isolated from clonal culture of toxic dinoflagellate Alexandrium tamiyavanichii.</title>
        <authorList>
            <person name="Gan H.Y."/>
            <person name="Muhd D.-D."/>
            <person name="Mohd Noor M.E."/>
            <person name="Yeong Y.S."/>
            <person name="Usup G."/>
        </authorList>
    </citation>
    <scope>NUCLEOTIDE SEQUENCE [LARGE SCALE GENOMIC DNA]</scope>
    <source>
        <strain evidence="1 2">UMTAT08</strain>
    </source>
</reference>
<dbReference type="OrthoDB" id="7877317at2"/>
<keyword evidence="2" id="KW-1185">Reference proteome</keyword>
<comment type="caution">
    <text evidence="1">The sequence shown here is derived from an EMBL/GenBank/DDBJ whole genome shotgun (WGS) entry which is preliminary data.</text>
</comment>
<evidence type="ECO:0000313" key="1">
    <source>
        <dbReference type="EMBL" id="KHQ53436.1"/>
    </source>
</evidence>
<dbReference type="GeneID" id="66501431"/>
<dbReference type="Proteomes" id="UP000030960">
    <property type="component" value="Unassembled WGS sequence"/>
</dbReference>
<dbReference type="AlphaFoldDB" id="A0A0B3S9W4"/>
<sequence>MILQLLLPVLGLMLVTVLVTRGVEAILPESLGALAATTVISALLVWLLTSAGFALLYTIEDARVWDLLGQAPSASLGYFLRLGASAVLIWGPVLLLVVSTAPRRWKTAVW</sequence>
<organism evidence="1 2">
    <name type="scientific">Mameliella alba</name>
    <dbReference type="NCBI Taxonomy" id="561184"/>
    <lineage>
        <taxon>Bacteria</taxon>
        <taxon>Pseudomonadati</taxon>
        <taxon>Pseudomonadota</taxon>
        <taxon>Alphaproteobacteria</taxon>
        <taxon>Rhodobacterales</taxon>
        <taxon>Roseobacteraceae</taxon>
        <taxon>Mameliella</taxon>
    </lineage>
</organism>
<protein>
    <submittedName>
        <fullName evidence="1">Uncharacterized protein</fullName>
    </submittedName>
</protein>
<accession>A0A0B3S9W4</accession>
<dbReference type="EMBL" id="JSUQ01000007">
    <property type="protein sequence ID" value="KHQ53436.1"/>
    <property type="molecule type" value="Genomic_DNA"/>
</dbReference>
<gene>
    <name evidence="1" type="ORF">OA50_01966</name>
</gene>
<dbReference type="STRING" id="561184.SAMN05216376_106253"/>
<proteinExistence type="predicted"/>
<evidence type="ECO:0000313" key="2">
    <source>
        <dbReference type="Proteomes" id="UP000030960"/>
    </source>
</evidence>
<name>A0A0B3S9W4_9RHOB</name>
<dbReference type="RefSeq" id="WP_133065696.1">
    <property type="nucleotide sequence ID" value="NZ_BMGQ01000005.1"/>
</dbReference>